<organism evidence="1 2">
    <name type="scientific">Smallanthus sonchifolius</name>
    <dbReference type="NCBI Taxonomy" id="185202"/>
    <lineage>
        <taxon>Eukaryota</taxon>
        <taxon>Viridiplantae</taxon>
        <taxon>Streptophyta</taxon>
        <taxon>Embryophyta</taxon>
        <taxon>Tracheophyta</taxon>
        <taxon>Spermatophyta</taxon>
        <taxon>Magnoliopsida</taxon>
        <taxon>eudicotyledons</taxon>
        <taxon>Gunneridae</taxon>
        <taxon>Pentapetalae</taxon>
        <taxon>asterids</taxon>
        <taxon>campanulids</taxon>
        <taxon>Asterales</taxon>
        <taxon>Asteraceae</taxon>
        <taxon>Asteroideae</taxon>
        <taxon>Heliantheae alliance</taxon>
        <taxon>Millerieae</taxon>
        <taxon>Smallanthus</taxon>
    </lineage>
</organism>
<reference evidence="2" key="1">
    <citation type="journal article" date="2022" name="Mol. Ecol. Resour.">
        <title>The genomes of chicory, endive, great burdock and yacon provide insights into Asteraceae palaeo-polyploidization history and plant inulin production.</title>
        <authorList>
            <person name="Fan W."/>
            <person name="Wang S."/>
            <person name="Wang H."/>
            <person name="Wang A."/>
            <person name="Jiang F."/>
            <person name="Liu H."/>
            <person name="Zhao H."/>
            <person name="Xu D."/>
            <person name="Zhang Y."/>
        </authorList>
    </citation>
    <scope>NUCLEOTIDE SEQUENCE [LARGE SCALE GENOMIC DNA]</scope>
    <source>
        <strain evidence="2">cv. Yunnan</strain>
    </source>
</reference>
<dbReference type="Proteomes" id="UP001056120">
    <property type="component" value="Linkage Group LG06"/>
</dbReference>
<dbReference type="EMBL" id="CM042023">
    <property type="protein sequence ID" value="KAI3814292.1"/>
    <property type="molecule type" value="Genomic_DNA"/>
</dbReference>
<sequence length="88" mass="10447">MVEREKDEFNAFGKGVAKWWWLRVTAEDGEDLVATVYGVRWLPVADGVVFPAGNGRRWLWWSFWHVEVLRNEEDDGNVHDGTRRWERT</sequence>
<comment type="caution">
    <text evidence="1">The sequence shown here is derived from an EMBL/GenBank/DDBJ whole genome shotgun (WGS) entry which is preliminary data.</text>
</comment>
<evidence type="ECO:0000313" key="1">
    <source>
        <dbReference type="EMBL" id="KAI3814292.1"/>
    </source>
</evidence>
<gene>
    <name evidence="1" type="ORF">L1987_19043</name>
</gene>
<name>A0ACB9J2F0_9ASTR</name>
<protein>
    <submittedName>
        <fullName evidence="1">Uncharacterized protein</fullName>
    </submittedName>
</protein>
<accession>A0ACB9J2F0</accession>
<evidence type="ECO:0000313" key="2">
    <source>
        <dbReference type="Proteomes" id="UP001056120"/>
    </source>
</evidence>
<keyword evidence="2" id="KW-1185">Reference proteome</keyword>
<proteinExistence type="predicted"/>
<reference evidence="1 2" key="2">
    <citation type="journal article" date="2022" name="Mol. Ecol. Resour.">
        <title>The genomes of chicory, endive, great burdock and yacon provide insights into Asteraceae paleo-polyploidization history and plant inulin production.</title>
        <authorList>
            <person name="Fan W."/>
            <person name="Wang S."/>
            <person name="Wang H."/>
            <person name="Wang A."/>
            <person name="Jiang F."/>
            <person name="Liu H."/>
            <person name="Zhao H."/>
            <person name="Xu D."/>
            <person name="Zhang Y."/>
        </authorList>
    </citation>
    <scope>NUCLEOTIDE SEQUENCE [LARGE SCALE GENOMIC DNA]</scope>
    <source>
        <strain evidence="2">cv. Yunnan</strain>
        <tissue evidence="1">Leaves</tissue>
    </source>
</reference>